<keyword evidence="15" id="KW-1185">Reference proteome</keyword>
<dbReference type="STRING" id="696281.Desru_3169"/>
<dbReference type="GO" id="GO:0032259">
    <property type="term" value="P:methylation"/>
    <property type="evidence" value="ECO:0007669"/>
    <property type="project" value="UniProtKB-KW"/>
</dbReference>
<gene>
    <name evidence="11" type="primary">mnmA</name>
    <name evidence="14" type="ordered locus">Desru_3169</name>
</gene>
<keyword evidence="6 11" id="KW-0067">ATP-binding</keyword>
<dbReference type="InterPro" id="IPR046885">
    <property type="entry name" value="MnmA-like_C"/>
</dbReference>
<sequence length="370" mass="41579">MTAKKRVLVAMSGGVDSSVTAAFLQQQGYKVVGVTMQIWDPEQTVLDGDYVGCCSLSAVDDARRVADVLGFPYYVFNFRDLFTEKVIQYFVDEYFQGRTPNPCIACNRFIKFEALLQKARQMGFDYIATGHYARLGYSEAFGRYTVRRARDEKKDQTYVLYGFTQDQIAHTLMPLAEYTKEQVRDMARQWGLPTASKPESQEICFVHDDNYRNFLDQRSPGAVKPGPFLDLAGNIIGEHRGIPFYTVGQRRGLGLATGERVYVVDIDPVRNTVTVGPEEAIWGTRLLASDNNFIAIESLKEPMEVQAQVRYNSRPYPAVIAPREDGLVTVTFQVPQRSITPGQAVVYYQGDYLVGGGTIEKTLGDEKLES</sequence>
<dbReference type="FunFam" id="2.30.30.280:FF:000001">
    <property type="entry name" value="tRNA-specific 2-thiouridylase MnmA"/>
    <property type="match status" value="1"/>
</dbReference>
<feature type="site" description="Interaction with tRNA" evidence="11">
    <location>
        <position position="131"/>
    </location>
</feature>
<feature type="binding site" evidence="11">
    <location>
        <begin position="10"/>
        <end position="17"/>
    </location>
    <ligand>
        <name>ATP</name>
        <dbReference type="ChEBI" id="CHEBI:30616"/>
    </ligand>
</feature>
<dbReference type="NCBIfam" id="NF001138">
    <property type="entry name" value="PRK00143.1"/>
    <property type="match status" value="1"/>
</dbReference>
<keyword evidence="3 11" id="KW-0808">Transferase</keyword>
<feature type="binding site" evidence="11">
    <location>
        <position position="130"/>
    </location>
    <ligand>
        <name>ATP</name>
        <dbReference type="ChEBI" id="CHEBI:30616"/>
    </ligand>
</feature>
<dbReference type="Pfam" id="PF03054">
    <property type="entry name" value="tRNA_Me_trans"/>
    <property type="match status" value="1"/>
</dbReference>
<keyword evidence="1 11" id="KW-0963">Cytoplasm</keyword>
<dbReference type="GO" id="GO:0103016">
    <property type="term" value="F:tRNA-uridine 2-sulfurtransferase activity"/>
    <property type="evidence" value="ECO:0007669"/>
    <property type="project" value="UniProtKB-EC"/>
</dbReference>
<dbReference type="RefSeq" id="WP_013843129.1">
    <property type="nucleotide sequence ID" value="NC_015589.1"/>
</dbReference>
<evidence type="ECO:0000256" key="2">
    <source>
        <dbReference type="ARBA" id="ARBA00022555"/>
    </source>
</evidence>
<comment type="subcellular location">
    <subcellularLocation>
        <location evidence="11">Cytoplasm</location>
    </subcellularLocation>
</comment>
<dbReference type="EC" id="2.8.1.13" evidence="11"/>
<dbReference type="Gene3D" id="2.30.30.280">
    <property type="entry name" value="Adenine nucleotide alpha hydrolases-like domains"/>
    <property type="match status" value="1"/>
</dbReference>
<dbReference type="FunFam" id="3.40.50.620:FF:000115">
    <property type="entry name" value="tRNA-specific 2-thiouridylase MnmA"/>
    <property type="match status" value="1"/>
</dbReference>
<evidence type="ECO:0000256" key="8">
    <source>
        <dbReference type="ARBA" id="ARBA00023157"/>
    </source>
</evidence>
<feature type="site" description="Interaction with tRNA" evidence="11">
    <location>
        <position position="343"/>
    </location>
</feature>
<comment type="catalytic activity">
    <reaction evidence="9 11">
        <text>S-sulfanyl-L-cysteinyl-[protein] + uridine(34) in tRNA + AH2 + ATP = 2-thiouridine(34) in tRNA + L-cysteinyl-[protein] + A + AMP + diphosphate + H(+)</text>
        <dbReference type="Rhea" id="RHEA:47032"/>
        <dbReference type="Rhea" id="RHEA-COMP:10131"/>
        <dbReference type="Rhea" id="RHEA-COMP:11726"/>
        <dbReference type="Rhea" id="RHEA-COMP:11727"/>
        <dbReference type="Rhea" id="RHEA-COMP:11728"/>
        <dbReference type="ChEBI" id="CHEBI:13193"/>
        <dbReference type="ChEBI" id="CHEBI:15378"/>
        <dbReference type="ChEBI" id="CHEBI:17499"/>
        <dbReference type="ChEBI" id="CHEBI:29950"/>
        <dbReference type="ChEBI" id="CHEBI:30616"/>
        <dbReference type="ChEBI" id="CHEBI:33019"/>
        <dbReference type="ChEBI" id="CHEBI:61963"/>
        <dbReference type="ChEBI" id="CHEBI:65315"/>
        <dbReference type="ChEBI" id="CHEBI:87170"/>
        <dbReference type="ChEBI" id="CHEBI:456215"/>
        <dbReference type="EC" id="2.8.1.13"/>
    </reaction>
</comment>
<feature type="active site" description="Nucleophile" evidence="11">
    <location>
        <position position="106"/>
    </location>
</feature>
<keyword evidence="14" id="KW-0489">Methyltransferase</keyword>
<dbReference type="OrthoDB" id="9800696at2"/>
<evidence type="ECO:0000256" key="10">
    <source>
        <dbReference type="ARBA" id="ARBA00056575"/>
    </source>
</evidence>
<dbReference type="PANTHER" id="PTHR11933">
    <property type="entry name" value="TRNA 5-METHYLAMINOMETHYL-2-THIOURIDYLATE -METHYLTRANSFERASE"/>
    <property type="match status" value="1"/>
</dbReference>
<dbReference type="GO" id="GO:0005524">
    <property type="term" value="F:ATP binding"/>
    <property type="evidence" value="ECO:0007669"/>
    <property type="project" value="UniProtKB-KW"/>
</dbReference>
<evidence type="ECO:0000313" key="14">
    <source>
        <dbReference type="EMBL" id="AEG61380.1"/>
    </source>
</evidence>
<dbReference type="HAMAP" id="MF_00144">
    <property type="entry name" value="tRNA_thiouridyl_MnmA"/>
    <property type="match status" value="1"/>
</dbReference>
<dbReference type="NCBIfam" id="TIGR00420">
    <property type="entry name" value="trmU"/>
    <property type="match status" value="1"/>
</dbReference>
<dbReference type="eggNOG" id="COG0482">
    <property type="taxonomic scope" value="Bacteria"/>
</dbReference>
<dbReference type="InterPro" id="IPR023382">
    <property type="entry name" value="MnmA-like_central_sf"/>
</dbReference>
<accession>F6DUY3</accession>
<evidence type="ECO:0000256" key="11">
    <source>
        <dbReference type="HAMAP-Rule" id="MF_00144"/>
    </source>
</evidence>
<reference evidence="14 15" key="2">
    <citation type="journal article" date="2012" name="Stand. Genomic Sci.">
        <title>Complete genome sequence of the sulfate-reducing firmicute Desulfotomaculum ruminis type strain (DL(T)).</title>
        <authorList>
            <person name="Spring S."/>
            <person name="Visser M."/>
            <person name="Lu M."/>
            <person name="Copeland A."/>
            <person name="Lapidus A."/>
            <person name="Lucas S."/>
            <person name="Cheng J.F."/>
            <person name="Han C."/>
            <person name="Tapia R."/>
            <person name="Goodwin L.A."/>
            <person name="Pitluck S."/>
            <person name="Ivanova N."/>
            <person name="Land M."/>
            <person name="Hauser L."/>
            <person name="Larimer F."/>
            <person name="Rohde M."/>
            <person name="Goker M."/>
            <person name="Detter J.C."/>
            <person name="Kyrpides N.C."/>
            <person name="Woyke T."/>
            <person name="Schaap P.J."/>
            <person name="Plugge C.M."/>
            <person name="Muyzer G."/>
            <person name="Kuever J."/>
            <person name="Pereira I.A."/>
            <person name="Parshina S.N."/>
            <person name="Bernier-Latmani R."/>
            <person name="Stams A.J."/>
            <person name="Klenk H.P."/>
        </authorList>
    </citation>
    <scope>NUCLEOTIDE SEQUENCE [LARGE SCALE GENOMIC DNA]</scope>
    <source>
        <strain evidence="15">ATCC 23193 / DSM 2154 / NCIB 8452 / DL</strain>
    </source>
</reference>
<evidence type="ECO:0000256" key="9">
    <source>
        <dbReference type="ARBA" id="ARBA00051542"/>
    </source>
</evidence>
<evidence type="ECO:0000313" key="15">
    <source>
        <dbReference type="Proteomes" id="UP000009234"/>
    </source>
</evidence>
<evidence type="ECO:0000256" key="4">
    <source>
        <dbReference type="ARBA" id="ARBA00022694"/>
    </source>
</evidence>
<dbReference type="Gene3D" id="3.40.50.620">
    <property type="entry name" value="HUPs"/>
    <property type="match status" value="1"/>
</dbReference>
<evidence type="ECO:0000256" key="3">
    <source>
        <dbReference type="ARBA" id="ARBA00022679"/>
    </source>
</evidence>
<dbReference type="HOGENOM" id="CLU_035188_0_0_9"/>
<feature type="domain" description="tRNA-specific 2-thiouridylase MnmA-like central" evidence="13">
    <location>
        <begin position="213"/>
        <end position="276"/>
    </location>
</feature>
<keyword evidence="8" id="KW-1015">Disulfide bond</keyword>
<keyword evidence="7 11" id="KW-0694">RNA-binding</keyword>
<evidence type="ECO:0000259" key="12">
    <source>
        <dbReference type="Pfam" id="PF20258"/>
    </source>
</evidence>
<keyword evidence="5 11" id="KW-0547">Nucleotide-binding</keyword>
<dbReference type="PANTHER" id="PTHR11933:SF5">
    <property type="entry name" value="MITOCHONDRIAL TRNA-SPECIFIC 2-THIOURIDYLASE 1"/>
    <property type="match status" value="1"/>
</dbReference>
<dbReference type="InterPro" id="IPR014729">
    <property type="entry name" value="Rossmann-like_a/b/a_fold"/>
</dbReference>
<evidence type="ECO:0000256" key="5">
    <source>
        <dbReference type="ARBA" id="ARBA00022741"/>
    </source>
</evidence>
<dbReference type="CDD" id="cd01998">
    <property type="entry name" value="MnmA_TRMU-like"/>
    <property type="match status" value="1"/>
</dbReference>
<dbReference type="GO" id="GO:0002143">
    <property type="term" value="P:tRNA wobble position uridine thiolation"/>
    <property type="evidence" value="ECO:0007669"/>
    <property type="project" value="TreeGrafter"/>
</dbReference>
<evidence type="ECO:0000256" key="6">
    <source>
        <dbReference type="ARBA" id="ARBA00022840"/>
    </source>
</evidence>
<protein>
    <recommendedName>
        <fullName evidence="11">tRNA-specific 2-thiouridylase MnmA</fullName>
        <ecNumber evidence="11">2.8.1.13</ecNumber>
    </recommendedName>
</protein>
<dbReference type="AlphaFoldDB" id="F6DUY3"/>
<organism evidence="14 15">
    <name type="scientific">Desulforamulus ruminis (strain ATCC 23193 / DSM 2154 / NCIMB 8452 / DL)</name>
    <name type="common">Desulfotomaculum ruminis</name>
    <dbReference type="NCBI Taxonomy" id="696281"/>
    <lineage>
        <taxon>Bacteria</taxon>
        <taxon>Bacillati</taxon>
        <taxon>Bacillota</taxon>
        <taxon>Clostridia</taxon>
        <taxon>Eubacteriales</taxon>
        <taxon>Peptococcaceae</taxon>
        <taxon>Desulforamulus</taxon>
    </lineage>
</organism>
<comment type="caution">
    <text evidence="11">Lacks conserved residue(s) required for the propagation of feature annotation.</text>
</comment>
<keyword evidence="4 11" id="KW-0819">tRNA processing</keyword>
<feature type="active site" description="Cysteine persulfide intermediate" evidence="11">
    <location>
        <position position="204"/>
    </location>
</feature>
<dbReference type="GO" id="GO:0000049">
    <property type="term" value="F:tRNA binding"/>
    <property type="evidence" value="ECO:0007669"/>
    <property type="project" value="UniProtKB-KW"/>
</dbReference>
<dbReference type="KEGG" id="dru:Desru_3169"/>
<name>F6DUY3_DESRL</name>
<evidence type="ECO:0000259" key="13">
    <source>
        <dbReference type="Pfam" id="PF20259"/>
    </source>
</evidence>
<evidence type="ECO:0000256" key="1">
    <source>
        <dbReference type="ARBA" id="ARBA00022490"/>
    </source>
</evidence>
<feature type="domain" description="tRNA-specific 2-thiouridylase MnmA-like C-terminal" evidence="12">
    <location>
        <begin position="285"/>
        <end position="359"/>
    </location>
</feature>
<dbReference type="SUPFAM" id="SSF52402">
    <property type="entry name" value="Adenine nucleotide alpha hydrolases-like"/>
    <property type="match status" value="1"/>
</dbReference>
<feature type="region of interest" description="Interaction with tRNA" evidence="11">
    <location>
        <begin position="154"/>
        <end position="156"/>
    </location>
</feature>
<reference evidence="15" key="1">
    <citation type="submission" date="2011-05" db="EMBL/GenBank/DDBJ databases">
        <title>Complete sequence of Desulfotomaculum ruminis DSM 2154.</title>
        <authorList>
            <person name="Lucas S."/>
            <person name="Copeland A."/>
            <person name="Lapidus A."/>
            <person name="Cheng J.-F."/>
            <person name="Goodwin L."/>
            <person name="Pitluck S."/>
            <person name="Lu M."/>
            <person name="Detter J.C."/>
            <person name="Han C."/>
            <person name="Tapia R."/>
            <person name="Land M."/>
            <person name="Hauser L."/>
            <person name="Kyrpides N."/>
            <person name="Ivanova N."/>
            <person name="Mikhailova N."/>
            <person name="Pagani I."/>
            <person name="Stams A.J.M."/>
            <person name="Plugge C.M."/>
            <person name="Muyzer G."/>
            <person name="Kuever J."/>
            <person name="Parshina S.N."/>
            <person name="Ivanova A.E."/>
            <person name="Nazina T.N."/>
            <person name="Brambilla E."/>
            <person name="Spring S."/>
            <person name="Klenk H.-P."/>
            <person name="Woyke T."/>
        </authorList>
    </citation>
    <scope>NUCLEOTIDE SEQUENCE [LARGE SCALE GENOMIC DNA]</scope>
    <source>
        <strain evidence="15">ATCC 23193 / DSM 2154 / NCIB 8452 / DL</strain>
    </source>
</reference>
<comment type="function">
    <text evidence="10 11">Catalyzes the 2-thiolation of uridine at the wobble position (U34) of tRNA, leading to the formation of s(2)U34.</text>
</comment>
<feature type="region of interest" description="Interaction with tRNA" evidence="11">
    <location>
        <begin position="310"/>
        <end position="311"/>
    </location>
</feature>
<comment type="similarity">
    <text evidence="11">Belongs to the MnmA/TRMU family.</text>
</comment>
<dbReference type="Proteomes" id="UP000009234">
    <property type="component" value="Chromosome"/>
</dbReference>
<evidence type="ECO:0000256" key="7">
    <source>
        <dbReference type="ARBA" id="ARBA00022884"/>
    </source>
</evidence>
<dbReference type="GO" id="GO:0005737">
    <property type="term" value="C:cytoplasm"/>
    <property type="evidence" value="ECO:0007669"/>
    <property type="project" value="UniProtKB-SubCell"/>
</dbReference>
<feature type="binding site" evidence="11">
    <location>
        <position position="36"/>
    </location>
    <ligand>
        <name>ATP</name>
        <dbReference type="ChEBI" id="CHEBI:30616"/>
    </ligand>
</feature>
<dbReference type="GO" id="GO:0008168">
    <property type="term" value="F:methyltransferase activity"/>
    <property type="evidence" value="ECO:0007669"/>
    <property type="project" value="UniProtKB-KW"/>
</dbReference>
<keyword evidence="2 11" id="KW-0820">tRNA-binding</keyword>
<proteinExistence type="inferred from homology"/>
<dbReference type="InterPro" id="IPR004506">
    <property type="entry name" value="MnmA-like"/>
</dbReference>
<dbReference type="Pfam" id="PF20258">
    <property type="entry name" value="tRNA_Me_trans_C"/>
    <property type="match status" value="1"/>
</dbReference>
<dbReference type="Gene3D" id="2.40.30.10">
    <property type="entry name" value="Translation factors"/>
    <property type="match status" value="1"/>
</dbReference>
<dbReference type="InterPro" id="IPR046884">
    <property type="entry name" value="MnmA-like_central"/>
</dbReference>
<dbReference type="EMBL" id="CP002780">
    <property type="protein sequence ID" value="AEG61380.1"/>
    <property type="molecule type" value="Genomic_DNA"/>
</dbReference>
<dbReference type="Pfam" id="PF20259">
    <property type="entry name" value="tRNA_Me_trans_M"/>
    <property type="match status" value="1"/>
</dbReference>